<reference evidence="2 3" key="1">
    <citation type="journal article" date="2024" name="J Genomics">
        <title>Draft genome sequencing and assembly of Favolaschia claudopus CIRM-BRFM 2984 isolated from oak limbs.</title>
        <authorList>
            <person name="Navarro D."/>
            <person name="Drula E."/>
            <person name="Chaduli D."/>
            <person name="Cazenave R."/>
            <person name="Ahrendt S."/>
            <person name="Wang J."/>
            <person name="Lipzen A."/>
            <person name="Daum C."/>
            <person name="Barry K."/>
            <person name="Grigoriev I.V."/>
            <person name="Favel A."/>
            <person name="Rosso M.N."/>
            <person name="Martin F."/>
        </authorList>
    </citation>
    <scope>NUCLEOTIDE SEQUENCE [LARGE SCALE GENOMIC DNA]</scope>
    <source>
        <strain evidence="2 3">CIRM-BRFM 2984</strain>
    </source>
</reference>
<evidence type="ECO:0008006" key="4">
    <source>
        <dbReference type="Google" id="ProtNLM"/>
    </source>
</evidence>
<feature type="region of interest" description="Disordered" evidence="1">
    <location>
        <begin position="1134"/>
        <end position="1156"/>
    </location>
</feature>
<sequence>MSPSLFSIDGPWNHALCAKASEQLFDGRDVTAVFERRYQGFGFPADFVGPLAHEIVSWSTRPFDDLDSEFRQTALRFLRLSTEGNGVMNRYVSPAIRHGILPIITLDLLLYSVDPAQTAPPKMRQLTRPFSSTKHKNHFLKANDWYRVLSDASEAHRERKKISKRPRTNLAAITDGRKKSCLRNLSLLNSTSKPGDVAIYNLTQAAFMLRAMRHGKMVLTLQSFIDLGLLQAREEDPSVTREEVEGVLVNPNVEGIPATLAVAASISPVYLLSGQNYASGTYNPSTSVYDYWSASGNMQRVDLEHPLGKVERVCWIALLRLAARVISAEEAMDNIFDSAVVQSVLNNEPSEPQLQVLSFPDDTDLHTMKEMDPDDDYEVEMARRIKLEREREEKEKANKEEAERQLAENERLEKEKAEKEQKDKEEREKKEAEKKRRAEEKSADNLEAPPTERRMTRSQDPAIAAKAKVVQDQVSSPPARAPRSRGSAAVGVSKPSVRVPKNAYIRVVDDLVSDEREQVSLDLLEPLDFAESRPMHPEPMHITIYAPGSAPGESVKRTFEYRMFKKFARDRNMIEAMLQSEPTATPLFLQSSARDPDPRLQASESQSVLFVSTQKDYAKLSRSVKFEIHRRRCVLVVDVTGDDEAPPPFDWDTMQAFRNPEMPCHIQDMGVAKDSGDACLRAGPLRDLLPKEGRPVLNAIHHPLSSHQMPSPPGFSHFCSLGRAMMSLNGHRHLPTVAHPWGDLRWGLCATALARTGTHQDIAATEMTVLVGEKMIILGVPRVERFESSEYRADLGSRFSFLNWEAVQEDAQTDIYRWEAFCLRPNMAFYMRPGTPHFVISLEDTIAYGSHTINAAQIQAAVFSVLHNFVTEGFHANAEHRVLQWLLVRMSVFWSELIPLERPAPCVHYPDIGTPDGLLDLLTLHSYLILYPALLIESYQGMSSVPGTFGAAPSMCSTRYQEYDYAVYAAACLENWIDTHKFVVDQTPGKRPKRGREYTYTTLLHTSVVNMACCLVRYRTEWIERLRANGGSVTAGFTVTAFKQQLQRAMAAYEHCSGSRSGGLSDFSPQNISLEEGRLAELFDGEMESSEGTGDSAPMEEGAGELSHTHFMPWDLYSRPFACHMRTIIRAVMQPSNSSKRLGDDVDEPRRKRRRV</sequence>
<evidence type="ECO:0000313" key="3">
    <source>
        <dbReference type="Proteomes" id="UP001362999"/>
    </source>
</evidence>
<evidence type="ECO:0000313" key="2">
    <source>
        <dbReference type="EMBL" id="KAK7025105.1"/>
    </source>
</evidence>
<proteinExistence type="predicted"/>
<dbReference type="SUPFAM" id="SSF51197">
    <property type="entry name" value="Clavaminate synthase-like"/>
    <property type="match status" value="1"/>
</dbReference>
<comment type="caution">
    <text evidence="2">The sequence shown here is derived from an EMBL/GenBank/DDBJ whole genome shotgun (WGS) entry which is preliminary data.</text>
</comment>
<dbReference type="Proteomes" id="UP001362999">
    <property type="component" value="Unassembled WGS sequence"/>
</dbReference>
<accession>A0AAW0BG21</accession>
<feature type="compositionally biased region" description="Basic and acidic residues" evidence="1">
    <location>
        <begin position="391"/>
        <end position="457"/>
    </location>
</feature>
<dbReference type="AlphaFoldDB" id="A0AAW0BG21"/>
<evidence type="ECO:0000256" key="1">
    <source>
        <dbReference type="SAM" id="MobiDB-lite"/>
    </source>
</evidence>
<protein>
    <recommendedName>
        <fullName evidence="4">JmjC domain-containing protein</fullName>
    </recommendedName>
</protein>
<keyword evidence="3" id="KW-1185">Reference proteome</keyword>
<feature type="compositionally biased region" description="Basic and acidic residues" evidence="1">
    <location>
        <begin position="1141"/>
        <end position="1150"/>
    </location>
</feature>
<organism evidence="2 3">
    <name type="scientific">Favolaschia claudopus</name>
    <dbReference type="NCBI Taxonomy" id="2862362"/>
    <lineage>
        <taxon>Eukaryota</taxon>
        <taxon>Fungi</taxon>
        <taxon>Dikarya</taxon>
        <taxon>Basidiomycota</taxon>
        <taxon>Agaricomycotina</taxon>
        <taxon>Agaricomycetes</taxon>
        <taxon>Agaricomycetidae</taxon>
        <taxon>Agaricales</taxon>
        <taxon>Marasmiineae</taxon>
        <taxon>Mycenaceae</taxon>
        <taxon>Favolaschia</taxon>
    </lineage>
</organism>
<name>A0AAW0BG21_9AGAR</name>
<gene>
    <name evidence="2" type="ORF">R3P38DRAFT_3194030</name>
</gene>
<dbReference type="EMBL" id="JAWWNJ010000034">
    <property type="protein sequence ID" value="KAK7025105.1"/>
    <property type="molecule type" value="Genomic_DNA"/>
</dbReference>
<feature type="region of interest" description="Disordered" evidence="1">
    <location>
        <begin position="352"/>
        <end position="378"/>
    </location>
</feature>
<feature type="region of interest" description="Disordered" evidence="1">
    <location>
        <begin position="391"/>
        <end position="492"/>
    </location>
</feature>